<feature type="non-terminal residue" evidence="2">
    <location>
        <position position="1"/>
    </location>
</feature>
<accession>A0AAJ0M953</accession>
<dbReference type="InterPro" id="IPR010730">
    <property type="entry name" value="HET"/>
</dbReference>
<dbReference type="PANTHER" id="PTHR33112:SF11">
    <property type="entry name" value="HETEROKARYON INCOMPATIBILITY DOMAIN-CONTAINING PROTEIN"/>
    <property type="match status" value="1"/>
</dbReference>
<evidence type="ECO:0000313" key="3">
    <source>
        <dbReference type="Proteomes" id="UP001275084"/>
    </source>
</evidence>
<dbReference type="AlphaFoldDB" id="A0AAJ0M953"/>
<gene>
    <name evidence="2" type="ORF">B0T25DRAFT_464156</name>
</gene>
<evidence type="ECO:0000259" key="1">
    <source>
        <dbReference type="Pfam" id="PF06985"/>
    </source>
</evidence>
<dbReference type="Pfam" id="PF06985">
    <property type="entry name" value="HET"/>
    <property type="match status" value="1"/>
</dbReference>
<name>A0AAJ0M953_9PEZI</name>
<feature type="domain" description="Heterokaryon incompatibility" evidence="1">
    <location>
        <begin position="29"/>
        <end position="178"/>
    </location>
</feature>
<organism evidence="2 3">
    <name type="scientific">Lasiosphaeria hispida</name>
    <dbReference type="NCBI Taxonomy" id="260671"/>
    <lineage>
        <taxon>Eukaryota</taxon>
        <taxon>Fungi</taxon>
        <taxon>Dikarya</taxon>
        <taxon>Ascomycota</taxon>
        <taxon>Pezizomycotina</taxon>
        <taxon>Sordariomycetes</taxon>
        <taxon>Sordariomycetidae</taxon>
        <taxon>Sordariales</taxon>
        <taxon>Lasiosphaeriaceae</taxon>
        <taxon>Lasiosphaeria</taxon>
    </lineage>
</organism>
<reference evidence="2" key="2">
    <citation type="submission" date="2023-06" db="EMBL/GenBank/DDBJ databases">
        <authorList>
            <consortium name="Lawrence Berkeley National Laboratory"/>
            <person name="Haridas S."/>
            <person name="Hensen N."/>
            <person name="Bonometti L."/>
            <person name="Westerberg I."/>
            <person name="Brannstrom I.O."/>
            <person name="Guillou S."/>
            <person name="Cros-Aarteil S."/>
            <person name="Calhoun S."/>
            <person name="Kuo A."/>
            <person name="Mondo S."/>
            <person name="Pangilinan J."/>
            <person name="Riley R."/>
            <person name="Labutti K."/>
            <person name="Andreopoulos B."/>
            <person name="Lipzen A."/>
            <person name="Chen C."/>
            <person name="Yanf M."/>
            <person name="Daum C."/>
            <person name="Ng V."/>
            <person name="Clum A."/>
            <person name="Steindorff A."/>
            <person name="Ohm R."/>
            <person name="Martin F."/>
            <person name="Silar P."/>
            <person name="Natvig D."/>
            <person name="Lalanne C."/>
            <person name="Gautier V."/>
            <person name="Ament-Velasquez S.L."/>
            <person name="Kruys A."/>
            <person name="Hutchinson M.I."/>
            <person name="Powell A.J."/>
            <person name="Barry K."/>
            <person name="Miller A.N."/>
            <person name="Grigoriev I.V."/>
            <person name="Debuchy R."/>
            <person name="Gladieux P."/>
            <person name="Thoren M.H."/>
            <person name="Johannesson H."/>
        </authorList>
    </citation>
    <scope>NUCLEOTIDE SEQUENCE</scope>
    <source>
        <strain evidence="2">CBS 955.72</strain>
    </source>
</reference>
<keyword evidence="3" id="KW-1185">Reference proteome</keyword>
<reference evidence="2" key="1">
    <citation type="journal article" date="2023" name="Mol. Phylogenet. Evol.">
        <title>Genome-scale phylogeny and comparative genomics of the fungal order Sordariales.</title>
        <authorList>
            <person name="Hensen N."/>
            <person name="Bonometti L."/>
            <person name="Westerberg I."/>
            <person name="Brannstrom I.O."/>
            <person name="Guillou S."/>
            <person name="Cros-Aarteil S."/>
            <person name="Calhoun S."/>
            <person name="Haridas S."/>
            <person name="Kuo A."/>
            <person name="Mondo S."/>
            <person name="Pangilinan J."/>
            <person name="Riley R."/>
            <person name="LaButti K."/>
            <person name="Andreopoulos B."/>
            <person name="Lipzen A."/>
            <person name="Chen C."/>
            <person name="Yan M."/>
            <person name="Daum C."/>
            <person name="Ng V."/>
            <person name="Clum A."/>
            <person name="Steindorff A."/>
            <person name="Ohm R.A."/>
            <person name="Martin F."/>
            <person name="Silar P."/>
            <person name="Natvig D.O."/>
            <person name="Lalanne C."/>
            <person name="Gautier V."/>
            <person name="Ament-Velasquez S.L."/>
            <person name="Kruys A."/>
            <person name="Hutchinson M.I."/>
            <person name="Powell A.J."/>
            <person name="Barry K."/>
            <person name="Miller A.N."/>
            <person name="Grigoriev I.V."/>
            <person name="Debuchy R."/>
            <person name="Gladieux P."/>
            <person name="Hiltunen Thoren M."/>
            <person name="Johannesson H."/>
        </authorList>
    </citation>
    <scope>NUCLEOTIDE SEQUENCE</scope>
    <source>
        <strain evidence="2">CBS 955.72</strain>
    </source>
</reference>
<comment type="caution">
    <text evidence="2">The sequence shown here is derived from an EMBL/GenBank/DDBJ whole genome shotgun (WGS) entry which is preliminary data.</text>
</comment>
<protein>
    <submittedName>
        <fullName evidence="2">Heterokaryon incompatibility protein-domain-containing protein</fullName>
    </submittedName>
</protein>
<evidence type="ECO:0000313" key="2">
    <source>
        <dbReference type="EMBL" id="KAK3343651.1"/>
    </source>
</evidence>
<dbReference type="Proteomes" id="UP001275084">
    <property type="component" value="Unassembled WGS sequence"/>
</dbReference>
<dbReference type="EMBL" id="JAUIQD010000007">
    <property type="protein sequence ID" value="KAK3343651.1"/>
    <property type="molecule type" value="Genomic_DNA"/>
</dbReference>
<proteinExistence type="predicted"/>
<dbReference type="PANTHER" id="PTHR33112">
    <property type="entry name" value="DOMAIN PROTEIN, PUTATIVE-RELATED"/>
    <property type="match status" value="1"/>
</dbReference>
<sequence length="391" mass="43737">PTRLLDLGSGPLATVRLIKTSSTPLLGPYVTLSYCRGSAPTVKLTTATLATFMTLLSARTLPATFRDAIEVTRHLGIRYLWIDSPCIIQDSADDWTAESSAMGCVYQNGLFNIAATASNDSGGGLFSVDRDPRTVCPAVAMSNWDYCISSTYTVSRKNIWKDGVSDAVLNTRGWVLQEQFLSPRILHFGVDRMYWECRELEACETFPRGLPQAAHREGRPLTGRADGKGIHLELRPPWEQSLIVKGLNFRDDDGELSPPWQKLPTFKHYRVWRAIVETYSRTHLSHAKDKLVAISGLAREARRVLNDDYLAGLWRKHLAWERSHSRPSAYRCPTRSWAPIDGEITQITEPTTFSSSTSLKLTLASPVMMTQVSQRRFCSPSGLTIPHLARI</sequence>